<dbReference type="Proteomes" id="UP000239872">
    <property type="component" value="Unassembled WGS sequence"/>
</dbReference>
<dbReference type="EMBL" id="PPSL01000003">
    <property type="protein sequence ID" value="PQJ10689.1"/>
    <property type="molecule type" value="Genomic_DNA"/>
</dbReference>
<protein>
    <submittedName>
        <fullName evidence="1">Uncharacterized protein</fullName>
    </submittedName>
</protein>
<evidence type="ECO:0000313" key="1">
    <source>
        <dbReference type="EMBL" id="PQJ10689.1"/>
    </source>
</evidence>
<proteinExistence type="predicted"/>
<accession>A0A2S7SUT8</accession>
<sequence>MVCKDGKKWWTMYIYPSCADTTTYIELEYYTREAYKDKKIGEKEWTEHKQGVAVSERVYIKRVSKYSSDFHTGDYTSYSEKTLLNADKNEYESVRSFGHPSDRIIQVNDSMQMYLTYFKGGTVRRCELANRNQYHKTEVVEWDSTYAYRWQGNLELVAEHDRLDTIVYDDHSAQYRVVILDSTRKVGVWKKYDNFTGALLDSVDHK</sequence>
<keyword evidence="2" id="KW-1185">Reference proteome</keyword>
<comment type="caution">
    <text evidence="1">The sequence shown here is derived from an EMBL/GenBank/DDBJ whole genome shotgun (WGS) entry which is preliminary data.</text>
</comment>
<reference evidence="1 2" key="1">
    <citation type="submission" date="2018-01" db="EMBL/GenBank/DDBJ databases">
        <title>A novel member of the phylum Bacteroidetes isolated from glacier ice.</title>
        <authorList>
            <person name="Liu Q."/>
            <person name="Xin Y.-H."/>
        </authorList>
    </citation>
    <scope>NUCLEOTIDE SEQUENCE [LARGE SCALE GENOMIC DNA]</scope>
    <source>
        <strain evidence="1 2">RB1R16</strain>
    </source>
</reference>
<evidence type="ECO:0000313" key="2">
    <source>
        <dbReference type="Proteomes" id="UP000239872"/>
    </source>
</evidence>
<gene>
    <name evidence="1" type="ORF">CJD36_012005</name>
</gene>
<organism evidence="1 2">
    <name type="scientific">Flavipsychrobacter stenotrophus</name>
    <dbReference type="NCBI Taxonomy" id="2077091"/>
    <lineage>
        <taxon>Bacteria</taxon>
        <taxon>Pseudomonadati</taxon>
        <taxon>Bacteroidota</taxon>
        <taxon>Chitinophagia</taxon>
        <taxon>Chitinophagales</taxon>
        <taxon>Chitinophagaceae</taxon>
        <taxon>Flavipsychrobacter</taxon>
    </lineage>
</organism>
<name>A0A2S7SUT8_9BACT</name>
<dbReference type="AlphaFoldDB" id="A0A2S7SUT8"/>